<dbReference type="EMBL" id="NEXH01000022">
    <property type="protein sequence ID" value="PSN94580.1"/>
    <property type="molecule type" value="Genomic_DNA"/>
</dbReference>
<proteinExistence type="predicted"/>
<sequence>MAQAIINGLQQMQSQVANLEGSALQHYQSGTIYQFQGVMGELCTATSARIGRHPPILSGWLAKP</sequence>
<dbReference type="Proteomes" id="UP000241284">
    <property type="component" value="Unassembled WGS sequence"/>
</dbReference>
<evidence type="ECO:0000313" key="1">
    <source>
        <dbReference type="EMBL" id="PSN94580.1"/>
    </source>
</evidence>
<evidence type="ECO:0000313" key="2">
    <source>
        <dbReference type="Proteomes" id="UP000241284"/>
    </source>
</evidence>
<gene>
    <name evidence="1" type="ORF">B9Q06_08810</name>
</gene>
<protein>
    <submittedName>
        <fullName evidence="1">Uncharacterized protein</fullName>
    </submittedName>
</protein>
<name>A0A2R6B7G2_9ARCH</name>
<comment type="caution">
    <text evidence="1">The sequence shown here is derived from an EMBL/GenBank/DDBJ whole genome shotgun (WGS) entry which is preliminary data.</text>
</comment>
<dbReference type="AlphaFoldDB" id="A0A2R6B7G2"/>
<organism evidence="1 2">
    <name type="scientific">Candidatus Marsarchaeota G2 archaeon ECH_B_2</name>
    <dbReference type="NCBI Taxonomy" id="1978160"/>
    <lineage>
        <taxon>Archaea</taxon>
        <taxon>Candidatus Marsarchaeota</taxon>
        <taxon>Candidatus Marsarchaeota group 2</taxon>
    </lineage>
</organism>
<reference evidence="1 2" key="1">
    <citation type="submission" date="2017-04" db="EMBL/GenBank/DDBJ databases">
        <title>Novel microbial lineages endemic to geothermal iron-oxide mats fill important gaps in the evolutionary history of Archaea.</title>
        <authorList>
            <person name="Jay Z.J."/>
            <person name="Beam J.P."/>
            <person name="Dlakic M."/>
            <person name="Rusch D.B."/>
            <person name="Kozubal M.A."/>
            <person name="Inskeep W.P."/>
        </authorList>
    </citation>
    <scope>NUCLEOTIDE SEQUENCE [LARGE SCALE GENOMIC DNA]</scope>
    <source>
        <strain evidence="1">ECH_B_2</strain>
    </source>
</reference>
<accession>A0A2R6B7G2</accession>